<gene>
    <name evidence="1" type="ORF">JNB85_10795</name>
</gene>
<evidence type="ECO:0000313" key="1">
    <source>
        <dbReference type="EMBL" id="MBW9052903.1"/>
    </source>
</evidence>
<reference evidence="1 2" key="1">
    <citation type="journal article" date="2021" name="MBio">
        <title>Poor Competitiveness of Bradyrhizobium in Pigeon Pea Root Colonization in Indian Soils.</title>
        <authorList>
            <person name="Chalasani D."/>
            <person name="Basu A."/>
            <person name="Pullabhotla S.V.S.R.N."/>
            <person name="Jorrin B."/>
            <person name="Neal A.L."/>
            <person name="Poole P.S."/>
            <person name="Podile A.R."/>
            <person name="Tkacz A."/>
        </authorList>
    </citation>
    <scope>NUCLEOTIDE SEQUENCE [LARGE SCALE GENOMIC DNA]</scope>
    <source>
        <strain evidence="1 2">HU56</strain>
    </source>
</reference>
<protein>
    <submittedName>
        <fullName evidence="1">Uncharacterized protein</fullName>
    </submittedName>
</protein>
<sequence>MTVTFPLTEKRNADELLKHLIQHNLSYPGNCAVSLKVHVALVTSSLTFALSTARTAW</sequence>
<comment type="caution">
    <text evidence="1">The sequence shown here is derived from an EMBL/GenBank/DDBJ whole genome shotgun (WGS) entry which is preliminary data.</text>
</comment>
<dbReference type="Proteomes" id="UP000717752">
    <property type="component" value="Unassembled WGS sequence"/>
</dbReference>
<accession>A0ABS7GUD9</accession>
<name>A0ABS7GUD9_9HYPH</name>
<dbReference type="RefSeq" id="WP_220334317.1">
    <property type="nucleotide sequence ID" value="NZ_JAEUAK010000003.1"/>
</dbReference>
<proteinExistence type="predicted"/>
<dbReference type="EMBL" id="JAEUAK010000003">
    <property type="protein sequence ID" value="MBW9052903.1"/>
    <property type="molecule type" value="Genomic_DNA"/>
</dbReference>
<keyword evidence="2" id="KW-1185">Reference proteome</keyword>
<evidence type="ECO:0000313" key="2">
    <source>
        <dbReference type="Proteomes" id="UP000717752"/>
    </source>
</evidence>
<organism evidence="1 2">
    <name type="scientific">Rhizobium mesosinicum</name>
    <dbReference type="NCBI Taxonomy" id="335017"/>
    <lineage>
        <taxon>Bacteria</taxon>
        <taxon>Pseudomonadati</taxon>
        <taxon>Pseudomonadota</taxon>
        <taxon>Alphaproteobacteria</taxon>
        <taxon>Hyphomicrobiales</taxon>
        <taxon>Rhizobiaceae</taxon>
        <taxon>Rhizobium/Agrobacterium group</taxon>
        <taxon>Rhizobium</taxon>
    </lineage>
</organism>